<evidence type="ECO:0000256" key="3">
    <source>
        <dbReference type="ARBA" id="ARBA00022448"/>
    </source>
</evidence>
<organism evidence="13 14">
    <name type="scientific">Coniophora puteana (strain RWD-64-598)</name>
    <name type="common">Brown rot fungus</name>
    <dbReference type="NCBI Taxonomy" id="741705"/>
    <lineage>
        <taxon>Eukaryota</taxon>
        <taxon>Fungi</taxon>
        <taxon>Dikarya</taxon>
        <taxon>Basidiomycota</taxon>
        <taxon>Agaricomycotina</taxon>
        <taxon>Agaricomycetes</taxon>
        <taxon>Agaricomycetidae</taxon>
        <taxon>Boletales</taxon>
        <taxon>Coniophorineae</taxon>
        <taxon>Coniophoraceae</taxon>
        <taxon>Coniophora</taxon>
    </lineage>
</organism>
<dbReference type="OrthoDB" id="5566198at2759"/>
<feature type="region of interest" description="Disordered" evidence="12">
    <location>
        <begin position="433"/>
        <end position="456"/>
    </location>
</feature>
<dbReference type="Proteomes" id="UP000053558">
    <property type="component" value="Unassembled WGS sequence"/>
</dbReference>
<keyword evidence="8" id="KW-0811">Translocation</keyword>
<evidence type="ECO:0000256" key="4">
    <source>
        <dbReference type="ARBA" id="ARBA00022574"/>
    </source>
</evidence>
<dbReference type="InterPro" id="IPR015943">
    <property type="entry name" value="WD40/YVTN_repeat-like_dom_sf"/>
</dbReference>
<dbReference type="GO" id="GO:0031080">
    <property type="term" value="C:nuclear pore outer ring"/>
    <property type="evidence" value="ECO:0007669"/>
    <property type="project" value="TreeGrafter"/>
</dbReference>
<dbReference type="PRINTS" id="PR00320">
    <property type="entry name" value="GPROTEINBRPT"/>
</dbReference>
<dbReference type="GO" id="GO:1904263">
    <property type="term" value="P:positive regulation of TORC1 signaling"/>
    <property type="evidence" value="ECO:0007669"/>
    <property type="project" value="TreeGrafter"/>
</dbReference>
<dbReference type="GeneID" id="19200176"/>
<dbReference type="InterPro" id="IPR020472">
    <property type="entry name" value="WD40_PAC1"/>
</dbReference>
<dbReference type="GO" id="GO:0015031">
    <property type="term" value="P:protein transport"/>
    <property type="evidence" value="ECO:0007669"/>
    <property type="project" value="UniProtKB-KW"/>
</dbReference>
<keyword evidence="14" id="KW-1185">Reference proteome</keyword>
<dbReference type="RefSeq" id="XP_007772463.1">
    <property type="nucleotide sequence ID" value="XM_007774273.1"/>
</dbReference>
<evidence type="ECO:0000313" key="13">
    <source>
        <dbReference type="EMBL" id="EIW77005.1"/>
    </source>
</evidence>
<feature type="region of interest" description="Disordered" evidence="12">
    <location>
        <begin position="289"/>
        <end position="315"/>
    </location>
</feature>
<evidence type="ECO:0000256" key="11">
    <source>
        <dbReference type="PROSITE-ProRule" id="PRU00221"/>
    </source>
</evidence>
<dbReference type="PANTHER" id="PTHR11024:SF3">
    <property type="entry name" value="NUCLEOPORIN SEH1"/>
    <property type="match status" value="1"/>
</dbReference>
<dbReference type="InterPro" id="IPR037363">
    <property type="entry name" value="Sec13/Seh1_fam"/>
</dbReference>
<keyword evidence="5" id="KW-0677">Repeat</keyword>
<dbReference type="PANTHER" id="PTHR11024">
    <property type="entry name" value="NUCLEAR PORE COMPLEX PROTEIN SEC13 / SEH1 FAMILY MEMBER"/>
    <property type="match status" value="1"/>
</dbReference>
<evidence type="ECO:0000256" key="5">
    <source>
        <dbReference type="ARBA" id="ARBA00022737"/>
    </source>
</evidence>
<dbReference type="GO" id="GO:0005198">
    <property type="term" value="F:structural molecule activity"/>
    <property type="evidence" value="ECO:0007669"/>
    <property type="project" value="InterPro"/>
</dbReference>
<keyword evidence="9" id="KW-0906">Nuclear pore complex</keyword>
<dbReference type="PROSITE" id="PS50294">
    <property type="entry name" value="WD_REPEATS_REGION"/>
    <property type="match status" value="3"/>
</dbReference>
<keyword evidence="7" id="KW-0653">Protein transport</keyword>
<evidence type="ECO:0000256" key="1">
    <source>
        <dbReference type="ARBA" id="ARBA00004567"/>
    </source>
</evidence>
<evidence type="ECO:0000256" key="6">
    <source>
        <dbReference type="ARBA" id="ARBA00022816"/>
    </source>
</evidence>
<evidence type="ECO:0000256" key="7">
    <source>
        <dbReference type="ARBA" id="ARBA00022927"/>
    </source>
</evidence>
<evidence type="ECO:0000256" key="9">
    <source>
        <dbReference type="ARBA" id="ARBA00023132"/>
    </source>
</evidence>
<evidence type="ECO:0000256" key="8">
    <source>
        <dbReference type="ARBA" id="ARBA00023010"/>
    </source>
</evidence>
<dbReference type="Pfam" id="PF00400">
    <property type="entry name" value="WD40"/>
    <property type="match status" value="4"/>
</dbReference>
<dbReference type="InterPro" id="IPR036322">
    <property type="entry name" value="WD40_repeat_dom_sf"/>
</dbReference>
<gene>
    <name evidence="13" type="ORF">CONPUDRAFT_129154</name>
</gene>
<evidence type="ECO:0000313" key="14">
    <source>
        <dbReference type="Proteomes" id="UP000053558"/>
    </source>
</evidence>
<accession>A0A5M3MEH2</accession>
<dbReference type="SUPFAM" id="SSF50978">
    <property type="entry name" value="WD40 repeat-like"/>
    <property type="match status" value="1"/>
</dbReference>
<dbReference type="KEGG" id="cput:CONPUDRAFT_129154"/>
<dbReference type="SMART" id="SM00320">
    <property type="entry name" value="WD40"/>
    <property type="match status" value="5"/>
</dbReference>
<keyword evidence="3" id="KW-0813">Transport</keyword>
<dbReference type="InterPro" id="IPR001680">
    <property type="entry name" value="WD40_rpt"/>
</dbReference>
<feature type="repeat" description="WD" evidence="11">
    <location>
        <begin position="8"/>
        <end position="42"/>
    </location>
</feature>
<feature type="compositionally biased region" description="Acidic residues" evidence="12">
    <location>
        <begin position="439"/>
        <end position="448"/>
    </location>
</feature>
<feature type="repeat" description="WD" evidence="11">
    <location>
        <begin position="390"/>
        <end position="422"/>
    </location>
</feature>
<feature type="compositionally biased region" description="Low complexity" evidence="12">
    <location>
        <begin position="289"/>
        <end position="299"/>
    </location>
</feature>
<dbReference type="PROSITE" id="PS50082">
    <property type="entry name" value="WD_REPEATS_2"/>
    <property type="match status" value="4"/>
</dbReference>
<sequence>MIQTGLIQSAHNDLVTDVSYDFYGLRLATCGLDQRIKVWQIDETNGTWRVEDDWKAHDAAISRLSWAHPEFGTIIASASFDRTIKVWEQTAGEIAAQPNGSASSPAGGSSSTRWVERASLVDARGTVRAVEFAPRHFGLKLASISSDNHLRVYECLEQTSLATWQLAEEVDVLRLPSSSSPSSHSVAFATPTQTHATLEGASASLVAQAIQQSQAPPAPAPSGQLAARPGLGNREADGGWALAWCKERYWGEVLAVGAGTGGAVKIVQLSSSRRPTTLLTLDPAPPLLLPSSASDSGAAGASGGTPGGAAAEDTSGRSAITSIAWAPSCGRSYHLIATGGRDGRVRIWKLAPPADSDAGLGLGLGGEMDVDGSELGGGEPRWSGSVVAEFDQHKSAVGRVEWNITGTLLSSAGNDGRVRLWKASVGNVWKPAGSIGVEQGEDAADDVDMDGHPASN</sequence>
<comment type="subcellular location">
    <subcellularLocation>
        <location evidence="1">Nucleus</location>
        <location evidence="1">Nuclear pore complex</location>
    </subcellularLocation>
</comment>
<keyword evidence="6" id="KW-0509">mRNA transport</keyword>
<evidence type="ECO:0000256" key="12">
    <source>
        <dbReference type="SAM" id="MobiDB-lite"/>
    </source>
</evidence>
<dbReference type="AlphaFoldDB" id="A0A5M3MEH2"/>
<dbReference type="Gene3D" id="2.130.10.10">
    <property type="entry name" value="YVTN repeat-like/Quinoprotein amine dehydrogenase"/>
    <property type="match status" value="1"/>
</dbReference>
<dbReference type="EMBL" id="JH711584">
    <property type="protein sequence ID" value="EIW77005.1"/>
    <property type="molecule type" value="Genomic_DNA"/>
</dbReference>
<comment type="caution">
    <text evidence="13">The sequence shown here is derived from an EMBL/GenBank/DDBJ whole genome shotgun (WGS) entry which is preliminary data.</text>
</comment>
<comment type="similarity">
    <text evidence="2">Belongs to the WD repeat SEC13 family.</text>
</comment>
<keyword evidence="4 11" id="KW-0853">WD repeat</keyword>
<dbReference type="GO" id="GO:0035859">
    <property type="term" value="C:Seh1-associated complex"/>
    <property type="evidence" value="ECO:0007669"/>
    <property type="project" value="TreeGrafter"/>
</dbReference>
<proteinExistence type="inferred from homology"/>
<dbReference type="GO" id="GO:0034198">
    <property type="term" value="P:cellular response to amino acid starvation"/>
    <property type="evidence" value="ECO:0007669"/>
    <property type="project" value="TreeGrafter"/>
</dbReference>
<name>A0A5M3MEH2_CONPW</name>
<feature type="repeat" description="WD" evidence="11">
    <location>
        <begin position="313"/>
        <end position="350"/>
    </location>
</feature>
<dbReference type="GO" id="GO:0051028">
    <property type="term" value="P:mRNA transport"/>
    <property type="evidence" value="ECO:0007669"/>
    <property type="project" value="UniProtKB-KW"/>
</dbReference>
<evidence type="ECO:0000256" key="10">
    <source>
        <dbReference type="ARBA" id="ARBA00023242"/>
    </source>
</evidence>
<dbReference type="OMA" id="WFRLWAE"/>
<evidence type="ECO:0000256" key="2">
    <source>
        <dbReference type="ARBA" id="ARBA00010102"/>
    </source>
</evidence>
<protein>
    <submittedName>
        <fullName evidence="13">WD40 repeat-like protein</fullName>
    </submittedName>
</protein>
<feature type="repeat" description="WD" evidence="11">
    <location>
        <begin position="54"/>
        <end position="97"/>
    </location>
</feature>
<reference evidence="14" key="1">
    <citation type="journal article" date="2012" name="Science">
        <title>The Paleozoic origin of enzymatic lignin decomposition reconstructed from 31 fungal genomes.</title>
        <authorList>
            <person name="Floudas D."/>
            <person name="Binder M."/>
            <person name="Riley R."/>
            <person name="Barry K."/>
            <person name="Blanchette R.A."/>
            <person name="Henrissat B."/>
            <person name="Martinez A.T."/>
            <person name="Otillar R."/>
            <person name="Spatafora J.W."/>
            <person name="Yadav J.S."/>
            <person name="Aerts A."/>
            <person name="Benoit I."/>
            <person name="Boyd A."/>
            <person name="Carlson A."/>
            <person name="Copeland A."/>
            <person name="Coutinho P.M."/>
            <person name="de Vries R.P."/>
            <person name="Ferreira P."/>
            <person name="Findley K."/>
            <person name="Foster B."/>
            <person name="Gaskell J."/>
            <person name="Glotzer D."/>
            <person name="Gorecki P."/>
            <person name="Heitman J."/>
            <person name="Hesse C."/>
            <person name="Hori C."/>
            <person name="Igarashi K."/>
            <person name="Jurgens J.A."/>
            <person name="Kallen N."/>
            <person name="Kersten P."/>
            <person name="Kohler A."/>
            <person name="Kuees U."/>
            <person name="Kumar T.K.A."/>
            <person name="Kuo A."/>
            <person name="LaButti K."/>
            <person name="Larrondo L.F."/>
            <person name="Lindquist E."/>
            <person name="Ling A."/>
            <person name="Lombard V."/>
            <person name="Lucas S."/>
            <person name="Lundell T."/>
            <person name="Martin R."/>
            <person name="McLaughlin D.J."/>
            <person name="Morgenstern I."/>
            <person name="Morin E."/>
            <person name="Murat C."/>
            <person name="Nagy L.G."/>
            <person name="Nolan M."/>
            <person name="Ohm R.A."/>
            <person name="Patyshakuliyeva A."/>
            <person name="Rokas A."/>
            <person name="Ruiz-Duenas F.J."/>
            <person name="Sabat G."/>
            <person name="Salamov A."/>
            <person name="Samejima M."/>
            <person name="Schmutz J."/>
            <person name="Slot J.C."/>
            <person name="St John F."/>
            <person name="Stenlid J."/>
            <person name="Sun H."/>
            <person name="Sun S."/>
            <person name="Syed K."/>
            <person name="Tsang A."/>
            <person name="Wiebenga A."/>
            <person name="Young D."/>
            <person name="Pisabarro A."/>
            <person name="Eastwood D.C."/>
            <person name="Martin F."/>
            <person name="Cullen D."/>
            <person name="Grigoriev I.V."/>
            <person name="Hibbett D.S."/>
        </authorList>
    </citation>
    <scope>NUCLEOTIDE SEQUENCE [LARGE SCALE GENOMIC DNA]</scope>
    <source>
        <strain evidence="14">RWD-64-598 SS2</strain>
    </source>
</reference>
<keyword evidence="10" id="KW-0539">Nucleus</keyword>